<evidence type="ECO:0000313" key="3">
    <source>
        <dbReference type="EMBL" id="EAA20179.1"/>
    </source>
</evidence>
<protein>
    <recommendedName>
        <fullName evidence="5">Post-GPI attachment to proteins factor 3</fullName>
    </recommendedName>
</protein>
<sequence>MIHGSNGGCLVDIIVLLRGSALQPLGSMETQCSDKWLDVSIHLCICQALAEPLRRQLYQAPVRKHFLASAKTSGYGVCIWDSSPGGAVSGWPFLQPLLHTLSSAFLPLSILVPLLRRSEEATLWSSFFMCFMWSVNFILGNMRFWANIHLSVSAYHVFSFVTGLPYTG</sequence>
<reference evidence="3 4" key="1">
    <citation type="journal article" date="2002" name="Nature">
        <title>Genome sequence and comparative analysis of the model rodent malaria parasite Plasmodium yoelii yoelii.</title>
        <authorList>
            <person name="Carlton J.M."/>
            <person name="Angiuoli S.V."/>
            <person name="Suh B.B."/>
            <person name="Kooij T.W."/>
            <person name="Pertea M."/>
            <person name="Silva J.C."/>
            <person name="Ermolaeva M.D."/>
            <person name="Allen J.E."/>
            <person name="Selengut J.D."/>
            <person name="Koo H.L."/>
            <person name="Peterson J.D."/>
            <person name="Pop M."/>
            <person name="Kosack D.S."/>
            <person name="Shumway M.F."/>
            <person name="Bidwell S.L."/>
            <person name="Shallom S.J."/>
            <person name="van Aken S.E."/>
            <person name="Riedmuller S.B."/>
            <person name="Feldblyum T.V."/>
            <person name="Cho J.K."/>
            <person name="Quackenbush J."/>
            <person name="Sedegah M."/>
            <person name="Shoaibi A."/>
            <person name="Cummings L.M."/>
            <person name="Florens L."/>
            <person name="Yates J.R."/>
            <person name="Raine J.D."/>
            <person name="Sinden R.E."/>
            <person name="Harris M.A."/>
            <person name="Cunningham D.A."/>
            <person name="Preiser P.R."/>
            <person name="Bergman L.W."/>
            <person name="Vaidya A.B."/>
            <person name="van Lin L.H."/>
            <person name="Janse C.J."/>
            <person name="Waters A.P."/>
            <person name="Smith H.O."/>
            <person name="White O.R."/>
            <person name="Salzberg S.L."/>
            <person name="Venter J.C."/>
            <person name="Fraser C.M."/>
            <person name="Hoffman S.L."/>
            <person name="Gardner M.J."/>
            <person name="Carucci D.J."/>
        </authorList>
    </citation>
    <scope>NUCLEOTIDE SEQUENCE [LARGE SCALE GENOMIC DNA]</scope>
    <source>
        <strain evidence="3 4">17XNL</strain>
    </source>
</reference>
<feature type="transmembrane region" description="Helical" evidence="1">
    <location>
        <begin position="146"/>
        <end position="166"/>
    </location>
</feature>
<dbReference type="InParanoid" id="Q7R7B5"/>
<dbReference type="EMBL" id="AABL01002862">
    <property type="protein sequence ID" value="EAA20179.1"/>
    <property type="molecule type" value="Genomic_DNA"/>
</dbReference>
<evidence type="ECO:0000256" key="1">
    <source>
        <dbReference type="SAM" id="Phobius"/>
    </source>
</evidence>
<dbReference type="PaxDb" id="73239-Q7R7B5"/>
<dbReference type="AlphaFoldDB" id="Q7R7B5"/>
<gene>
    <name evidence="3" type="ORF">PY07673</name>
</gene>
<organism evidence="3 4">
    <name type="scientific">Plasmodium yoelii yoelii</name>
    <dbReference type="NCBI Taxonomy" id="73239"/>
    <lineage>
        <taxon>Eukaryota</taxon>
        <taxon>Sar</taxon>
        <taxon>Alveolata</taxon>
        <taxon>Apicomplexa</taxon>
        <taxon>Aconoidasida</taxon>
        <taxon>Haemosporida</taxon>
        <taxon>Plasmodiidae</taxon>
        <taxon>Plasmodium</taxon>
        <taxon>Plasmodium (Vinckeia)</taxon>
    </lineage>
</organism>
<evidence type="ECO:0000313" key="4">
    <source>
        <dbReference type="Proteomes" id="UP000008553"/>
    </source>
</evidence>
<name>Q7R7B5_PLAYO</name>
<accession>Q7R7B5</accession>
<keyword evidence="1" id="KW-1133">Transmembrane helix</keyword>
<dbReference type="Proteomes" id="UP000008553">
    <property type="component" value="Unassembled WGS sequence"/>
</dbReference>
<feature type="transmembrane region" description="Helical" evidence="1">
    <location>
        <begin position="121"/>
        <end position="139"/>
    </location>
</feature>
<feature type="signal peptide" evidence="2">
    <location>
        <begin position="1"/>
        <end position="21"/>
    </location>
</feature>
<keyword evidence="4" id="KW-1185">Reference proteome</keyword>
<evidence type="ECO:0008006" key="5">
    <source>
        <dbReference type="Google" id="ProtNLM"/>
    </source>
</evidence>
<keyword evidence="2" id="KW-0732">Signal</keyword>
<keyword evidence="1" id="KW-0472">Membrane</keyword>
<comment type="caution">
    <text evidence="3">The sequence shown here is derived from an EMBL/GenBank/DDBJ whole genome shotgun (WGS) entry which is preliminary data.</text>
</comment>
<evidence type="ECO:0000256" key="2">
    <source>
        <dbReference type="SAM" id="SignalP"/>
    </source>
</evidence>
<proteinExistence type="predicted"/>
<keyword evidence="1" id="KW-0812">Transmembrane</keyword>
<feature type="chain" id="PRO_5004290298" description="Post-GPI attachment to proteins factor 3" evidence="2">
    <location>
        <begin position="22"/>
        <end position="168"/>
    </location>
</feature>